<comment type="catalytic activity">
    <reaction evidence="1 6">
        <text>Hydrolysis of (1-&gt;4)-beta-linkages between N-acetylmuramic acid and N-acetyl-D-glucosamine residues in a peptidoglycan and between N-acetyl-D-glucosamine residues in chitodextrins.</text>
        <dbReference type="EC" id="3.2.1.17"/>
    </reaction>
</comment>
<evidence type="ECO:0000313" key="8">
    <source>
        <dbReference type="EMBL" id="KLV08643.1"/>
    </source>
</evidence>
<evidence type="ECO:0000256" key="7">
    <source>
        <dbReference type="SAM" id="SignalP"/>
    </source>
</evidence>
<keyword evidence="7" id="KW-0732">Signal</keyword>
<evidence type="ECO:0000256" key="6">
    <source>
        <dbReference type="RuleBase" id="RU003788"/>
    </source>
</evidence>
<keyword evidence="3 6" id="KW-0081">Bacteriolytic enzyme</keyword>
<keyword evidence="4 6" id="KW-0378">Hydrolase</keyword>
<dbReference type="InterPro" id="IPR023347">
    <property type="entry name" value="Lysozyme_dom_sf"/>
</dbReference>
<evidence type="ECO:0000256" key="3">
    <source>
        <dbReference type="ARBA" id="ARBA00022638"/>
    </source>
</evidence>
<evidence type="ECO:0000256" key="2">
    <source>
        <dbReference type="ARBA" id="ARBA00022529"/>
    </source>
</evidence>
<accession>A0A0J1HAF9</accession>
<dbReference type="InterPro" id="IPR051018">
    <property type="entry name" value="Bacteriophage_GH24"/>
</dbReference>
<dbReference type="InterPro" id="IPR002196">
    <property type="entry name" value="Glyco_hydro_24"/>
</dbReference>
<dbReference type="InterPro" id="IPR034690">
    <property type="entry name" value="Endolysin_T4_type"/>
</dbReference>
<feature type="signal peptide" evidence="7">
    <location>
        <begin position="1"/>
        <end position="24"/>
    </location>
</feature>
<name>A0A0J1HAF9_9GAMM</name>
<dbReference type="CDD" id="cd16901">
    <property type="entry name" value="lyz_P1"/>
    <property type="match status" value="1"/>
</dbReference>
<keyword evidence="5 6" id="KW-0326">Glycosidase</keyword>
<gene>
    <name evidence="8" type="ORF">ABT57_12495</name>
</gene>
<dbReference type="AlphaFoldDB" id="A0A0J1HAF9"/>
<protein>
    <recommendedName>
        <fullName evidence="6">Lysozyme</fullName>
        <ecNumber evidence="6">3.2.1.17</ecNumber>
    </recommendedName>
</protein>
<dbReference type="EMBL" id="LDOU01000013">
    <property type="protein sequence ID" value="KLV08643.1"/>
    <property type="molecule type" value="Genomic_DNA"/>
</dbReference>
<dbReference type="Pfam" id="PF00959">
    <property type="entry name" value="Phage_lysozyme"/>
    <property type="match status" value="1"/>
</dbReference>
<organism evidence="8 9">
    <name type="scientific">Photobacterium ganghwense</name>
    <dbReference type="NCBI Taxonomy" id="320778"/>
    <lineage>
        <taxon>Bacteria</taxon>
        <taxon>Pseudomonadati</taxon>
        <taxon>Pseudomonadota</taxon>
        <taxon>Gammaproteobacteria</taxon>
        <taxon>Vibrionales</taxon>
        <taxon>Vibrionaceae</taxon>
        <taxon>Photobacterium</taxon>
    </lineage>
</organism>
<proteinExistence type="inferred from homology"/>
<evidence type="ECO:0000256" key="4">
    <source>
        <dbReference type="ARBA" id="ARBA00022801"/>
    </source>
</evidence>
<dbReference type="OrthoDB" id="8141296at2"/>
<feature type="chain" id="PRO_5005252447" description="Lysozyme" evidence="7">
    <location>
        <begin position="25"/>
        <end position="198"/>
    </location>
</feature>
<sequence length="198" mass="21220">MNLKKRIVCSVAAVAALITGGVATTDTGFTQSVGQVVIDGQSLGNLRVSPAALELIGNAEGCRQDPYRCPSGLVTNGIGNTYGVPDSPVSLEQIAKDWVKNIQSSEQCLTASASDAGLRQGQVDAFTSFIFNTGCTRFRFNGDGSETRIYRKIKAGRYDSACRELNYWVYGGGKKLPGLISRRQKETEMCLGVPEANI</sequence>
<dbReference type="STRING" id="320778.ABT57_12495"/>
<dbReference type="PATRIC" id="fig|320778.3.peg.2726"/>
<dbReference type="RefSeq" id="WP_047885570.1">
    <property type="nucleotide sequence ID" value="NZ_LDOU01000013.1"/>
</dbReference>
<dbReference type="HAMAP" id="MF_04110">
    <property type="entry name" value="ENDOLYSIN_T4"/>
    <property type="match status" value="1"/>
</dbReference>
<comment type="caution">
    <text evidence="8">The sequence shown here is derived from an EMBL/GenBank/DDBJ whole genome shotgun (WGS) entry which is preliminary data.</text>
</comment>
<reference evidence="8 9" key="1">
    <citation type="submission" date="2015-05" db="EMBL/GenBank/DDBJ databases">
        <title>Photobacterium galathea sp. nov.</title>
        <authorList>
            <person name="Machado H."/>
            <person name="Gram L."/>
        </authorList>
    </citation>
    <scope>NUCLEOTIDE SEQUENCE [LARGE SCALE GENOMIC DNA]</scope>
    <source>
        <strain evidence="8 9">DSM 22954</strain>
    </source>
</reference>
<keyword evidence="2 6" id="KW-0929">Antimicrobial</keyword>
<dbReference type="PANTHER" id="PTHR38107:SF4">
    <property type="entry name" value="LYSOZYME"/>
    <property type="match status" value="1"/>
</dbReference>
<dbReference type="GO" id="GO:0042742">
    <property type="term" value="P:defense response to bacterium"/>
    <property type="evidence" value="ECO:0007669"/>
    <property type="project" value="UniProtKB-KW"/>
</dbReference>
<dbReference type="GO" id="GO:0031640">
    <property type="term" value="P:killing of cells of another organism"/>
    <property type="evidence" value="ECO:0007669"/>
    <property type="project" value="UniProtKB-KW"/>
</dbReference>
<dbReference type="GO" id="GO:0009253">
    <property type="term" value="P:peptidoglycan catabolic process"/>
    <property type="evidence" value="ECO:0007669"/>
    <property type="project" value="InterPro"/>
</dbReference>
<dbReference type="GO" id="GO:0016998">
    <property type="term" value="P:cell wall macromolecule catabolic process"/>
    <property type="evidence" value="ECO:0007669"/>
    <property type="project" value="InterPro"/>
</dbReference>
<evidence type="ECO:0000256" key="5">
    <source>
        <dbReference type="ARBA" id="ARBA00023295"/>
    </source>
</evidence>
<dbReference type="Gene3D" id="1.10.530.40">
    <property type="match status" value="1"/>
</dbReference>
<evidence type="ECO:0000256" key="1">
    <source>
        <dbReference type="ARBA" id="ARBA00000632"/>
    </source>
</evidence>
<keyword evidence="9" id="KW-1185">Reference proteome</keyword>
<dbReference type="GO" id="GO:0003796">
    <property type="term" value="F:lysozyme activity"/>
    <property type="evidence" value="ECO:0007669"/>
    <property type="project" value="UniProtKB-EC"/>
</dbReference>
<dbReference type="Proteomes" id="UP000035909">
    <property type="component" value="Unassembled WGS sequence"/>
</dbReference>
<comment type="similarity">
    <text evidence="6">Belongs to the glycosyl hydrolase 24 family.</text>
</comment>
<dbReference type="PANTHER" id="PTHR38107">
    <property type="match status" value="1"/>
</dbReference>
<dbReference type="SUPFAM" id="SSF53955">
    <property type="entry name" value="Lysozyme-like"/>
    <property type="match status" value="1"/>
</dbReference>
<evidence type="ECO:0000313" key="9">
    <source>
        <dbReference type="Proteomes" id="UP000035909"/>
    </source>
</evidence>
<dbReference type="InterPro" id="IPR023346">
    <property type="entry name" value="Lysozyme-like_dom_sf"/>
</dbReference>
<dbReference type="EC" id="3.2.1.17" evidence="6"/>